<dbReference type="FunFam" id="2.60.40.1180:FF:000002">
    <property type="entry name" value="1,4-alpha-glucan branching enzyme GlgB"/>
    <property type="match status" value="1"/>
</dbReference>
<dbReference type="InterPro" id="IPR017853">
    <property type="entry name" value="GH"/>
</dbReference>
<dbReference type="NCBIfam" id="TIGR01515">
    <property type="entry name" value="branching_enzym"/>
    <property type="match status" value="1"/>
</dbReference>
<dbReference type="InterPro" id="IPR037439">
    <property type="entry name" value="Branching_enzy"/>
</dbReference>
<dbReference type="InterPro" id="IPR013783">
    <property type="entry name" value="Ig-like_fold"/>
</dbReference>
<evidence type="ECO:0000256" key="9">
    <source>
        <dbReference type="ARBA" id="ARBA00023277"/>
    </source>
</evidence>
<dbReference type="Pfam" id="PF00128">
    <property type="entry name" value="Alpha-amylase"/>
    <property type="match status" value="1"/>
</dbReference>
<dbReference type="Pfam" id="PF02806">
    <property type="entry name" value="Alpha-amylase_C"/>
    <property type="match status" value="1"/>
</dbReference>
<evidence type="ECO:0000259" key="12">
    <source>
        <dbReference type="SMART" id="SM00642"/>
    </source>
</evidence>
<keyword evidence="6 10" id="KW-0328">Glycosyltransferase</keyword>
<dbReference type="FunFam" id="3.20.20.80:FF:000003">
    <property type="entry name" value="1,4-alpha-glucan branching enzyme GlgB"/>
    <property type="match status" value="1"/>
</dbReference>
<comment type="pathway">
    <text evidence="3 10">Glycan biosynthesis; glycogen biosynthesis.</text>
</comment>
<dbReference type="SUPFAM" id="SSF51445">
    <property type="entry name" value="(Trans)glycosidases"/>
    <property type="match status" value="1"/>
</dbReference>
<protein>
    <recommendedName>
        <fullName evidence="10">1,4-alpha-glucan branching enzyme GlgB</fullName>
        <ecNumber evidence="10">2.4.1.18</ecNumber>
    </recommendedName>
    <alternativeName>
        <fullName evidence="10">1,4-alpha-D-glucan:1,4-alpha-D-glucan 6-glucosyl-transferase</fullName>
    </alternativeName>
    <alternativeName>
        <fullName evidence="10">Alpha-(1-&gt;4)-glucan branching enzyme</fullName>
    </alternativeName>
    <alternativeName>
        <fullName evidence="10">Glycogen branching enzyme</fullName>
        <shortName evidence="10">BE</shortName>
    </alternativeName>
</protein>
<dbReference type="Pfam" id="PF02922">
    <property type="entry name" value="CBM_48"/>
    <property type="match status" value="1"/>
</dbReference>
<dbReference type="PANTHER" id="PTHR43651">
    <property type="entry name" value="1,4-ALPHA-GLUCAN-BRANCHING ENZYME"/>
    <property type="match status" value="1"/>
</dbReference>
<dbReference type="GO" id="GO:0004553">
    <property type="term" value="F:hydrolase activity, hydrolyzing O-glycosyl compounds"/>
    <property type="evidence" value="ECO:0007669"/>
    <property type="project" value="InterPro"/>
</dbReference>
<dbReference type="Gene3D" id="2.60.40.10">
    <property type="entry name" value="Immunoglobulins"/>
    <property type="match status" value="1"/>
</dbReference>
<dbReference type="Pfam" id="PF22019">
    <property type="entry name" value="GlgB_N"/>
    <property type="match status" value="1"/>
</dbReference>
<name>S6B5C7_SULDS</name>
<evidence type="ECO:0000256" key="3">
    <source>
        <dbReference type="ARBA" id="ARBA00004964"/>
    </source>
</evidence>
<keyword evidence="8 10" id="KW-0320">Glycogen biosynthesis</keyword>
<sequence>MKVNPQVKSLLQARLHDPFAFLGTHQANGRWTVRVFAPYSEKLWLQIGDAWEDMQKTDSHGLFEWNGKEAPHTPCHLRHLQNGVLKNSHDTYSFPSTISEHDLFLFGEGRLYQGYHMLGAQPMENLGIAGVRFAVWAPNAERVSVVGDFNCWDGRVHTMRSLGSSGVWEIFIPGLSPGSLYKFEIRNRHSGQVLVKADPYAREFELRPNTAARITASAGHAWQDGAWLEKRKNLDWLHAPFNIYEIHAGSWRRHPDGRFYTWRELAESLVPYVKEMGYTHIELLPISEHPLDESWGYQTTGYFAPTSRHGTPDELRAFIDACHQADIGVILDWVPAHFPQDAWALANYDGTALYEHEDPRLGLHIDWGTHIFNFGRHEVKGFLLSSAHYWLDEFHFDGLRVDAVASMLYLDYSRKAGEWLPNKYGGRENLEAIDFLRQLNIMVHDEFPGALTFAEESTSWPMVSRPVYLGGLGFSMKWNMGWMNDTLTYMQNDPVHRRYHHNELTFGQLYAYTENFVLPFSHDEVVHGKRSLLAKMPGDGWQKFANLRLLFTYQMTYPGKKLNFMGNELAQGREWRIGGELDWELLEREQHQGMKSLSRDLNRLYRDRPALHELDFTSNGFAWIDCHDADQSVLSYLRRDRNGSFVAVMLNFTPVPRLGYRIGVPRPGLYREILNSDSLFYGGSNQGNGEGAVAENTPWMGHPYSIVITVPPLAGIILALAE</sequence>
<evidence type="ECO:0000256" key="7">
    <source>
        <dbReference type="ARBA" id="ARBA00022679"/>
    </source>
</evidence>
<dbReference type="CDD" id="cd11322">
    <property type="entry name" value="AmyAc_Glg_BE"/>
    <property type="match status" value="1"/>
</dbReference>
<dbReference type="FunFam" id="2.60.40.10:FF:000169">
    <property type="entry name" value="1,4-alpha-glucan branching enzyme GlgB"/>
    <property type="match status" value="1"/>
</dbReference>
<evidence type="ECO:0000256" key="8">
    <source>
        <dbReference type="ARBA" id="ARBA00023056"/>
    </source>
</evidence>
<evidence type="ECO:0000256" key="6">
    <source>
        <dbReference type="ARBA" id="ARBA00022676"/>
    </source>
</evidence>
<evidence type="ECO:0000256" key="10">
    <source>
        <dbReference type="HAMAP-Rule" id="MF_00685"/>
    </source>
</evidence>
<evidence type="ECO:0000256" key="4">
    <source>
        <dbReference type="ARBA" id="ARBA00009000"/>
    </source>
</evidence>
<organism evidence="13 14">
    <name type="scientific">Sulfuricella denitrificans (strain DSM 22764 / NBRC 105220 / skB26)</name>
    <dbReference type="NCBI Taxonomy" id="1163617"/>
    <lineage>
        <taxon>Bacteria</taxon>
        <taxon>Pseudomonadati</taxon>
        <taxon>Pseudomonadota</taxon>
        <taxon>Betaproteobacteria</taxon>
        <taxon>Nitrosomonadales</taxon>
        <taxon>Sulfuricellaceae</taxon>
        <taxon>Sulfuricella</taxon>
    </lineage>
</organism>
<dbReference type="InterPro" id="IPR013780">
    <property type="entry name" value="Glyco_hydro_b"/>
</dbReference>
<dbReference type="Proteomes" id="UP000015559">
    <property type="component" value="Chromosome"/>
</dbReference>
<comment type="function">
    <text evidence="2 10">Catalyzes the formation of the alpha-1,6-glucosidic linkages in glycogen by scission of a 1,4-alpha-linked oligosaccharide from growing alpha-1,4-glucan chains and the subsequent attachment of the oligosaccharide to the alpha-1,6 position.</text>
</comment>
<dbReference type="Gene3D" id="2.60.40.1180">
    <property type="entry name" value="Golgi alpha-mannosidase II"/>
    <property type="match status" value="1"/>
</dbReference>
<dbReference type="STRING" id="1163617.SCD_n01926"/>
<dbReference type="PIRSF" id="PIRSF000463">
    <property type="entry name" value="GlgB"/>
    <property type="match status" value="1"/>
</dbReference>
<dbReference type="GO" id="GO:0005829">
    <property type="term" value="C:cytosol"/>
    <property type="evidence" value="ECO:0007669"/>
    <property type="project" value="TreeGrafter"/>
</dbReference>
<evidence type="ECO:0000256" key="2">
    <source>
        <dbReference type="ARBA" id="ARBA00002953"/>
    </source>
</evidence>
<dbReference type="RefSeq" id="WP_009204931.1">
    <property type="nucleotide sequence ID" value="NC_022357.1"/>
</dbReference>
<dbReference type="InterPro" id="IPR044143">
    <property type="entry name" value="GlgB_N_E_set_prok"/>
</dbReference>
<keyword evidence="9 10" id="KW-0119">Carbohydrate metabolism</keyword>
<dbReference type="Gene3D" id="3.20.20.80">
    <property type="entry name" value="Glycosidases"/>
    <property type="match status" value="1"/>
</dbReference>
<dbReference type="EMBL" id="AP013066">
    <property type="protein sequence ID" value="BAN35737.1"/>
    <property type="molecule type" value="Genomic_DNA"/>
</dbReference>
<dbReference type="NCBIfam" id="NF003811">
    <property type="entry name" value="PRK05402.1"/>
    <property type="match status" value="1"/>
</dbReference>
<dbReference type="CDD" id="cd02855">
    <property type="entry name" value="E_set_GBE_prok_N"/>
    <property type="match status" value="1"/>
</dbReference>
<dbReference type="HAMAP" id="MF_00685">
    <property type="entry name" value="GlgB"/>
    <property type="match status" value="1"/>
</dbReference>
<dbReference type="HOGENOM" id="CLU_004245_3_2_4"/>
<comment type="subunit">
    <text evidence="10">Monomer.</text>
</comment>
<dbReference type="GO" id="GO:0003844">
    <property type="term" value="F:1,4-alpha-glucan branching enzyme activity"/>
    <property type="evidence" value="ECO:0007669"/>
    <property type="project" value="UniProtKB-UniRule"/>
</dbReference>
<evidence type="ECO:0000313" key="14">
    <source>
        <dbReference type="Proteomes" id="UP000015559"/>
    </source>
</evidence>
<dbReference type="GO" id="GO:0043169">
    <property type="term" value="F:cation binding"/>
    <property type="evidence" value="ECO:0007669"/>
    <property type="project" value="InterPro"/>
</dbReference>
<dbReference type="OrthoDB" id="9800174at2"/>
<dbReference type="InterPro" id="IPR006048">
    <property type="entry name" value="A-amylase/branching_C"/>
</dbReference>
<dbReference type="eggNOG" id="COG0296">
    <property type="taxonomic scope" value="Bacteria"/>
</dbReference>
<dbReference type="GO" id="GO:0005978">
    <property type="term" value="P:glycogen biosynthetic process"/>
    <property type="evidence" value="ECO:0007669"/>
    <property type="project" value="UniProtKB-UniRule"/>
</dbReference>
<dbReference type="InterPro" id="IPR054169">
    <property type="entry name" value="GlgB_N"/>
</dbReference>
<dbReference type="InterPro" id="IPR006407">
    <property type="entry name" value="GlgB"/>
</dbReference>
<dbReference type="NCBIfam" id="NF008967">
    <property type="entry name" value="PRK12313.1"/>
    <property type="match status" value="1"/>
</dbReference>
<dbReference type="InterPro" id="IPR004193">
    <property type="entry name" value="Glyco_hydro_13_N"/>
</dbReference>
<evidence type="ECO:0000256" key="5">
    <source>
        <dbReference type="ARBA" id="ARBA00022600"/>
    </source>
</evidence>
<keyword evidence="5 10" id="KW-0321">Glycogen metabolism</keyword>
<accession>S6B5C7</accession>
<dbReference type="InterPro" id="IPR014756">
    <property type="entry name" value="Ig_E-set"/>
</dbReference>
<evidence type="ECO:0000256" key="1">
    <source>
        <dbReference type="ARBA" id="ARBA00000826"/>
    </source>
</evidence>
<comment type="similarity">
    <text evidence="4 10">Belongs to the glycosyl hydrolase 13 family. GlgB subfamily.</text>
</comment>
<keyword evidence="7 10" id="KW-0808">Transferase</keyword>
<feature type="active site" description="Nucleophile" evidence="10 11">
    <location>
        <position position="402"/>
    </location>
</feature>
<dbReference type="SUPFAM" id="SSF51011">
    <property type="entry name" value="Glycosyl hydrolase domain"/>
    <property type="match status" value="1"/>
</dbReference>
<keyword evidence="14" id="KW-1185">Reference proteome</keyword>
<dbReference type="SMART" id="SM00642">
    <property type="entry name" value="Aamy"/>
    <property type="match status" value="1"/>
</dbReference>
<dbReference type="EC" id="2.4.1.18" evidence="10"/>
<evidence type="ECO:0000313" key="13">
    <source>
        <dbReference type="EMBL" id="BAN35737.1"/>
    </source>
</evidence>
<dbReference type="UniPathway" id="UPA00164"/>
<proteinExistence type="inferred from homology"/>
<evidence type="ECO:0000256" key="11">
    <source>
        <dbReference type="PIRSR" id="PIRSR000463-1"/>
    </source>
</evidence>
<dbReference type="KEGG" id="sdr:SCD_n01926"/>
<dbReference type="SUPFAM" id="SSF81296">
    <property type="entry name" value="E set domains"/>
    <property type="match status" value="2"/>
</dbReference>
<dbReference type="PANTHER" id="PTHR43651:SF3">
    <property type="entry name" value="1,4-ALPHA-GLUCAN-BRANCHING ENZYME"/>
    <property type="match status" value="1"/>
</dbReference>
<feature type="domain" description="Glycosyl hydrolase family 13 catalytic" evidence="12">
    <location>
        <begin position="245"/>
        <end position="612"/>
    </location>
</feature>
<comment type="catalytic activity">
    <reaction evidence="1 10">
        <text>Transfers a segment of a (1-&gt;4)-alpha-D-glucan chain to a primary hydroxy group in a similar glucan chain.</text>
        <dbReference type="EC" id="2.4.1.18"/>
    </reaction>
</comment>
<feature type="active site" description="Proton donor" evidence="10 11">
    <location>
        <position position="455"/>
    </location>
</feature>
<dbReference type="AlphaFoldDB" id="S6B5C7"/>
<dbReference type="InterPro" id="IPR006047">
    <property type="entry name" value="GH13_cat_dom"/>
</dbReference>
<gene>
    <name evidence="10" type="primary">glgB</name>
    <name evidence="13" type="ORF">SCD_n01926</name>
</gene>
<reference evidence="13 14" key="1">
    <citation type="journal article" date="2012" name="Appl. Environ. Microbiol.">
        <title>Draft genome sequence of a psychrotolerant sulfur-oxidizing bacterium, Sulfuricella denitrificans skB26, and proteomic insights into cold adaptation.</title>
        <authorList>
            <person name="Watanabe T."/>
            <person name="Kojima H."/>
            <person name="Fukui M."/>
        </authorList>
    </citation>
    <scope>NUCLEOTIDE SEQUENCE [LARGE SCALE GENOMIC DNA]</scope>
    <source>
        <strain evidence="14">skB26</strain>
    </source>
</reference>